<evidence type="ECO:0000256" key="1">
    <source>
        <dbReference type="SAM" id="Coils"/>
    </source>
</evidence>
<evidence type="ECO:0000256" key="2">
    <source>
        <dbReference type="SAM" id="MobiDB-lite"/>
    </source>
</evidence>
<comment type="caution">
    <text evidence="3">The sequence shown here is derived from an EMBL/GenBank/DDBJ whole genome shotgun (WGS) entry which is preliminary data.</text>
</comment>
<dbReference type="Proteomes" id="UP001620626">
    <property type="component" value="Unassembled WGS sequence"/>
</dbReference>
<reference evidence="3 4" key="1">
    <citation type="submission" date="2024-10" db="EMBL/GenBank/DDBJ databases">
        <authorList>
            <person name="Kim D."/>
        </authorList>
    </citation>
    <scope>NUCLEOTIDE SEQUENCE [LARGE SCALE GENOMIC DNA]</scope>
    <source>
        <strain evidence="3">BH-2024</strain>
    </source>
</reference>
<feature type="coiled-coil region" evidence="1">
    <location>
        <begin position="138"/>
        <end position="172"/>
    </location>
</feature>
<feature type="region of interest" description="Disordered" evidence="2">
    <location>
        <begin position="175"/>
        <end position="204"/>
    </location>
</feature>
<keyword evidence="4" id="KW-1185">Reference proteome</keyword>
<dbReference type="AlphaFoldDB" id="A0ABD2LPA0"/>
<sequence length="741" mass="84101">MAKRKLISKLIGRESAKKRWDRREERQAQTAKAIQARLAKKNTPQPNPDAETPQQDEAGPSTSAASAGEAMEPPPPTPGPVPTPEMDEELLEFGFSLPSTPATPIGDLVPFPSTPIAPMDIGEMTPPPLVIDDRSERIEQLEMELKDRDDTIKFLREQVQNREALITDLRRQLEQCAATPTATPTTSKTTPNRGRPRKAIDELQRSSRKRLTEQILDAIDRDRSRSASRGSLERIHREVRHKFGHYTPKKAQPKKDKDEMEANDGLLLMTQLGTQKAYQRMKATLREFGLIRKCNLVFWLVTLKRRICAPLRYEQIETNGGVGFVCADVRSALESRFCAAKDNLINFGNNISVKISGDYGQSFTKITVSFFQAVRSNSPSNNFIVAVFPAKDSRENLERYGEALWGQIEQIDALAGKTVKWFIGGDISFIWSLIGHCGSAVTTFPSPICTCRADQMLLEQCCQHRTIDQTVELAEQYRAALQNGDKATAAVRSASMGITKPPLLRSINFDRIIPAPFHVFQGIGNAIVRELERQEGCAPIAQQFFRRIGARREQFRKRDLTGNSIRKILVRATEMAELFTMEWPKAICRTLEHLGKIQNFSKAQILSPNDLDGLERSIDDFKVFLAEQDRMSAFLSKKPKAHLLLFHFVPFARQHQFIGLLDEQGDEALHSVWRRLEQWWKCMPDAEQILQQLEHHFVNNWLLDTGRIDELKRNYEERKGEDDTDEEAVGEIDDDCQIDVI</sequence>
<accession>A0ABD2LPA0</accession>
<organism evidence="3 4">
    <name type="scientific">Heterodera trifolii</name>
    <dbReference type="NCBI Taxonomy" id="157864"/>
    <lineage>
        <taxon>Eukaryota</taxon>
        <taxon>Metazoa</taxon>
        <taxon>Ecdysozoa</taxon>
        <taxon>Nematoda</taxon>
        <taxon>Chromadorea</taxon>
        <taxon>Rhabditida</taxon>
        <taxon>Tylenchina</taxon>
        <taxon>Tylenchomorpha</taxon>
        <taxon>Tylenchoidea</taxon>
        <taxon>Heteroderidae</taxon>
        <taxon>Heteroderinae</taxon>
        <taxon>Heterodera</taxon>
    </lineage>
</organism>
<dbReference type="PANTHER" id="PTHR31424:SF5">
    <property type="entry name" value="APPLE DOMAIN-CONTAINING PROTEIN"/>
    <property type="match status" value="1"/>
</dbReference>
<dbReference type="InterPro" id="IPR009689">
    <property type="entry name" value="DUF1280"/>
</dbReference>
<feature type="compositionally biased region" description="Pro residues" evidence="2">
    <location>
        <begin position="72"/>
        <end position="83"/>
    </location>
</feature>
<protein>
    <submittedName>
        <fullName evidence="3">Uncharacterized protein</fullName>
    </submittedName>
</protein>
<feature type="region of interest" description="Disordered" evidence="2">
    <location>
        <begin position="1"/>
        <end position="86"/>
    </location>
</feature>
<evidence type="ECO:0000313" key="4">
    <source>
        <dbReference type="Proteomes" id="UP001620626"/>
    </source>
</evidence>
<gene>
    <name evidence="3" type="ORF">niasHT_002928</name>
</gene>
<feature type="compositionally biased region" description="Polar residues" evidence="2">
    <location>
        <begin position="52"/>
        <end position="65"/>
    </location>
</feature>
<evidence type="ECO:0000313" key="3">
    <source>
        <dbReference type="EMBL" id="KAL3116969.1"/>
    </source>
</evidence>
<dbReference type="Pfam" id="PF06918">
    <property type="entry name" value="DUF1280"/>
    <property type="match status" value="1"/>
</dbReference>
<feature type="compositionally biased region" description="Basic and acidic residues" evidence="2">
    <location>
        <begin position="11"/>
        <end position="27"/>
    </location>
</feature>
<keyword evidence="1" id="KW-0175">Coiled coil</keyword>
<feature type="compositionally biased region" description="Low complexity" evidence="2">
    <location>
        <begin position="177"/>
        <end position="191"/>
    </location>
</feature>
<dbReference type="PANTHER" id="PTHR31424">
    <property type="entry name" value="PROTEIN CBG23806"/>
    <property type="match status" value="1"/>
</dbReference>
<name>A0ABD2LPA0_9BILA</name>
<proteinExistence type="predicted"/>
<dbReference type="EMBL" id="JBICBT010000337">
    <property type="protein sequence ID" value="KAL3116969.1"/>
    <property type="molecule type" value="Genomic_DNA"/>
</dbReference>